<sequence>MNAQEELQLQEHLQAIGKILVRNTPQEQLKDFEAIELAVREHLLTTVSPAISSIFLPKLREQRQVEPEKSTVSWEK</sequence>
<proteinExistence type="predicted"/>
<dbReference type="HOGENOM" id="CLU_189775_1_0_3"/>
<dbReference type="AlphaFoldDB" id="A0A0F6U7X6"/>
<name>A0A0F6U7X6_MICAE</name>
<evidence type="ECO:0000313" key="2">
    <source>
        <dbReference type="Proteomes" id="UP000034103"/>
    </source>
</evidence>
<evidence type="ECO:0000313" key="1">
    <source>
        <dbReference type="EMBL" id="AKE66554.1"/>
    </source>
</evidence>
<gene>
    <name evidence="1" type="ORF">MYAER_4232</name>
</gene>
<dbReference type="Proteomes" id="UP000034103">
    <property type="component" value="Chromosome"/>
</dbReference>
<dbReference type="PATRIC" id="fig|1641812.3.peg.4370"/>
<protein>
    <submittedName>
        <fullName evidence="1">Uncharacterized protein</fullName>
    </submittedName>
</protein>
<dbReference type="EMBL" id="CP011304">
    <property type="protein sequence ID" value="AKE66554.1"/>
    <property type="molecule type" value="Genomic_DNA"/>
</dbReference>
<reference evidence="1 2" key="1">
    <citation type="journal article" date="2015" name="Genome Announc.">
        <title>Complete Genome Sequence of Microcystis aeruginosa NIES-2549, a Bloom-Forming Cyanobacterium from Lake Kasumigaura, Japan.</title>
        <authorList>
            <person name="Yamaguchi H."/>
            <person name="Suzuki S."/>
            <person name="Tanabe Y."/>
            <person name="Osana Y."/>
            <person name="Shimura Y."/>
            <person name="Ishida K."/>
            <person name="Kawachi M."/>
        </authorList>
    </citation>
    <scope>NUCLEOTIDE SEQUENCE [LARGE SCALE GENOMIC DNA]</scope>
    <source>
        <strain evidence="1 2">NIES-2549</strain>
    </source>
</reference>
<organism evidence="1 2">
    <name type="scientific">Microcystis aeruginosa NIES-2549</name>
    <dbReference type="NCBI Taxonomy" id="1641812"/>
    <lineage>
        <taxon>Bacteria</taxon>
        <taxon>Bacillati</taxon>
        <taxon>Cyanobacteriota</taxon>
        <taxon>Cyanophyceae</taxon>
        <taxon>Oscillatoriophycideae</taxon>
        <taxon>Chroococcales</taxon>
        <taxon>Microcystaceae</taxon>
        <taxon>Microcystis</taxon>
    </lineage>
</organism>
<accession>A0A0F6U7X6</accession>